<comment type="subcellular location">
    <subcellularLocation>
        <location evidence="3">Endoplasmic reticulum membrane</location>
        <topology evidence="3">Peripheral membrane protein</topology>
    </subcellularLocation>
    <subcellularLocation>
        <location evidence="2">Microsome membrane</location>
        <topology evidence="2">Peripheral membrane protein</topology>
    </subcellularLocation>
</comment>
<accession>A0AAW1DLL4</accession>
<proteinExistence type="inferred from homology"/>
<evidence type="ECO:0000256" key="3">
    <source>
        <dbReference type="ARBA" id="ARBA00004406"/>
    </source>
</evidence>
<evidence type="ECO:0000256" key="4">
    <source>
        <dbReference type="ARBA" id="ARBA00010617"/>
    </source>
</evidence>
<comment type="caution">
    <text evidence="15">The sequence shown here is derived from an EMBL/GenBank/DDBJ whole genome shotgun (WGS) entry which is preliminary data.</text>
</comment>
<dbReference type="InterPro" id="IPR002401">
    <property type="entry name" value="Cyt_P450_E_grp-I"/>
</dbReference>
<dbReference type="PANTHER" id="PTHR24291:SF189">
    <property type="entry name" value="CYTOCHROME P450 4C3-RELATED"/>
    <property type="match status" value="1"/>
</dbReference>
<comment type="similarity">
    <text evidence="4 14">Belongs to the cytochrome P450 family.</text>
</comment>
<dbReference type="GO" id="GO:0004497">
    <property type="term" value="F:monooxygenase activity"/>
    <property type="evidence" value="ECO:0007669"/>
    <property type="project" value="UniProtKB-KW"/>
</dbReference>
<keyword evidence="5 13" id="KW-0349">Heme</keyword>
<protein>
    <submittedName>
        <fullName evidence="15">Uncharacterized protein</fullName>
    </submittedName>
</protein>
<dbReference type="GO" id="GO:0016705">
    <property type="term" value="F:oxidoreductase activity, acting on paired donors, with incorporation or reduction of molecular oxygen"/>
    <property type="evidence" value="ECO:0007669"/>
    <property type="project" value="InterPro"/>
</dbReference>
<dbReference type="AlphaFoldDB" id="A0AAW1DLL4"/>
<dbReference type="GO" id="GO:0020037">
    <property type="term" value="F:heme binding"/>
    <property type="evidence" value="ECO:0007669"/>
    <property type="project" value="InterPro"/>
</dbReference>
<evidence type="ECO:0000256" key="11">
    <source>
        <dbReference type="ARBA" id="ARBA00023033"/>
    </source>
</evidence>
<evidence type="ECO:0000313" key="15">
    <source>
        <dbReference type="EMBL" id="KAK9509817.1"/>
    </source>
</evidence>
<reference evidence="15 16" key="1">
    <citation type="submission" date="2022-12" db="EMBL/GenBank/DDBJ databases">
        <title>Chromosome-level genome assembly of true bugs.</title>
        <authorList>
            <person name="Ma L."/>
            <person name="Li H."/>
        </authorList>
    </citation>
    <scope>NUCLEOTIDE SEQUENCE [LARGE SCALE GENOMIC DNA]</scope>
    <source>
        <strain evidence="15">Lab_2022b</strain>
    </source>
</reference>
<keyword evidence="8" id="KW-0492">Microsome</keyword>
<organism evidence="15 16">
    <name type="scientific">Rhynocoris fuscipes</name>
    <dbReference type="NCBI Taxonomy" id="488301"/>
    <lineage>
        <taxon>Eukaryota</taxon>
        <taxon>Metazoa</taxon>
        <taxon>Ecdysozoa</taxon>
        <taxon>Arthropoda</taxon>
        <taxon>Hexapoda</taxon>
        <taxon>Insecta</taxon>
        <taxon>Pterygota</taxon>
        <taxon>Neoptera</taxon>
        <taxon>Paraneoptera</taxon>
        <taxon>Hemiptera</taxon>
        <taxon>Heteroptera</taxon>
        <taxon>Panheteroptera</taxon>
        <taxon>Cimicomorpha</taxon>
        <taxon>Reduviidae</taxon>
        <taxon>Harpactorinae</taxon>
        <taxon>Harpactorini</taxon>
        <taxon>Rhynocoris</taxon>
    </lineage>
</organism>
<evidence type="ECO:0000256" key="5">
    <source>
        <dbReference type="ARBA" id="ARBA00022617"/>
    </source>
</evidence>
<keyword evidence="16" id="KW-1185">Reference proteome</keyword>
<evidence type="ECO:0000256" key="8">
    <source>
        <dbReference type="ARBA" id="ARBA00022848"/>
    </source>
</evidence>
<evidence type="ECO:0000313" key="16">
    <source>
        <dbReference type="Proteomes" id="UP001461498"/>
    </source>
</evidence>
<sequence>MIESCLTAMHQKALKLCKRWDSVADSGKVHNLRPELANFAADNVCASVCGYDLNELENNKLDLCANIERTIALWIQLLTQVPSNLSVTYSRYSQKGRNLAKVSRVFTDTCIQMLRDNMKRKETIKDNNEEHTKNFIDVLSERKAKENLSEEETARLATDVFIAGFDTTSVTAATALLMLAMFPEHQEAVYQEQLKIVGDDPNVIPTWDQLSSMEYLGRVIKETLRLYCPIALFRQLSKDIDLGEYTLPAGCTLYIRLQCLHRNPKFWSHPNEFYPDHFLSEAIANRPKGCYFPFSAGPRGCPGKLYGTIVMKMLLSTLLRKYKFETDLKYNELKYKYSIQLEVSGGYLCRIKHRNKESENVS</sequence>
<evidence type="ECO:0000256" key="10">
    <source>
        <dbReference type="ARBA" id="ARBA00023004"/>
    </source>
</evidence>
<dbReference type="GO" id="GO:0005789">
    <property type="term" value="C:endoplasmic reticulum membrane"/>
    <property type="evidence" value="ECO:0007669"/>
    <property type="project" value="UniProtKB-SubCell"/>
</dbReference>
<dbReference type="PRINTS" id="PR00385">
    <property type="entry name" value="P450"/>
</dbReference>
<dbReference type="Proteomes" id="UP001461498">
    <property type="component" value="Unassembled WGS sequence"/>
</dbReference>
<evidence type="ECO:0000256" key="7">
    <source>
        <dbReference type="ARBA" id="ARBA00022824"/>
    </source>
</evidence>
<keyword evidence="11 14" id="KW-0503">Monooxygenase</keyword>
<evidence type="ECO:0000256" key="1">
    <source>
        <dbReference type="ARBA" id="ARBA00001971"/>
    </source>
</evidence>
<keyword evidence="12" id="KW-0472">Membrane</keyword>
<keyword evidence="6 13" id="KW-0479">Metal-binding</keyword>
<dbReference type="Gene3D" id="1.10.630.10">
    <property type="entry name" value="Cytochrome P450"/>
    <property type="match status" value="1"/>
</dbReference>
<dbReference type="PANTHER" id="PTHR24291">
    <property type="entry name" value="CYTOCHROME P450 FAMILY 4"/>
    <property type="match status" value="1"/>
</dbReference>
<dbReference type="EMBL" id="JAPXFL010000003">
    <property type="protein sequence ID" value="KAK9509817.1"/>
    <property type="molecule type" value="Genomic_DNA"/>
</dbReference>
<gene>
    <name evidence="15" type="ORF">O3M35_007043</name>
</gene>
<keyword evidence="7" id="KW-0256">Endoplasmic reticulum</keyword>
<keyword evidence="9 14" id="KW-0560">Oxidoreductase</keyword>
<dbReference type="InterPro" id="IPR017972">
    <property type="entry name" value="Cyt_P450_CS"/>
</dbReference>
<name>A0AAW1DLL4_9HEMI</name>
<comment type="cofactor">
    <cofactor evidence="1 13">
        <name>heme</name>
        <dbReference type="ChEBI" id="CHEBI:30413"/>
    </cofactor>
</comment>
<dbReference type="InterPro" id="IPR001128">
    <property type="entry name" value="Cyt_P450"/>
</dbReference>
<dbReference type="InterPro" id="IPR050196">
    <property type="entry name" value="Cytochrome_P450_Monoox"/>
</dbReference>
<evidence type="ECO:0000256" key="13">
    <source>
        <dbReference type="PIRSR" id="PIRSR602401-1"/>
    </source>
</evidence>
<dbReference type="GO" id="GO:0005506">
    <property type="term" value="F:iron ion binding"/>
    <property type="evidence" value="ECO:0007669"/>
    <property type="project" value="InterPro"/>
</dbReference>
<dbReference type="InterPro" id="IPR036396">
    <property type="entry name" value="Cyt_P450_sf"/>
</dbReference>
<evidence type="ECO:0000256" key="12">
    <source>
        <dbReference type="ARBA" id="ARBA00023136"/>
    </source>
</evidence>
<dbReference type="PROSITE" id="PS00086">
    <property type="entry name" value="CYTOCHROME_P450"/>
    <property type="match status" value="1"/>
</dbReference>
<keyword evidence="10 13" id="KW-0408">Iron</keyword>
<dbReference type="Pfam" id="PF00067">
    <property type="entry name" value="p450"/>
    <property type="match status" value="1"/>
</dbReference>
<evidence type="ECO:0000256" key="9">
    <source>
        <dbReference type="ARBA" id="ARBA00023002"/>
    </source>
</evidence>
<feature type="binding site" description="axial binding residue" evidence="13">
    <location>
        <position position="301"/>
    </location>
    <ligand>
        <name>heme</name>
        <dbReference type="ChEBI" id="CHEBI:30413"/>
    </ligand>
    <ligandPart>
        <name>Fe</name>
        <dbReference type="ChEBI" id="CHEBI:18248"/>
    </ligandPart>
</feature>
<evidence type="ECO:0000256" key="14">
    <source>
        <dbReference type="RuleBase" id="RU000461"/>
    </source>
</evidence>
<dbReference type="PRINTS" id="PR00463">
    <property type="entry name" value="EP450I"/>
</dbReference>
<evidence type="ECO:0000256" key="2">
    <source>
        <dbReference type="ARBA" id="ARBA00004174"/>
    </source>
</evidence>
<evidence type="ECO:0000256" key="6">
    <source>
        <dbReference type="ARBA" id="ARBA00022723"/>
    </source>
</evidence>
<dbReference type="SUPFAM" id="SSF48264">
    <property type="entry name" value="Cytochrome P450"/>
    <property type="match status" value="1"/>
</dbReference>